<organism evidence="2 3">
    <name type="scientific">Liparis tanakae</name>
    <name type="common">Tanaka's snailfish</name>
    <dbReference type="NCBI Taxonomy" id="230148"/>
    <lineage>
        <taxon>Eukaryota</taxon>
        <taxon>Metazoa</taxon>
        <taxon>Chordata</taxon>
        <taxon>Craniata</taxon>
        <taxon>Vertebrata</taxon>
        <taxon>Euteleostomi</taxon>
        <taxon>Actinopterygii</taxon>
        <taxon>Neopterygii</taxon>
        <taxon>Teleostei</taxon>
        <taxon>Neoteleostei</taxon>
        <taxon>Acanthomorphata</taxon>
        <taxon>Eupercaria</taxon>
        <taxon>Perciformes</taxon>
        <taxon>Cottioidei</taxon>
        <taxon>Cottales</taxon>
        <taxon>Liparidae</taxon>
        <taxon>Liparis</taxon>
    </lineage>
</organism>
<sequence>MALPCNRDAFEHAADKQRDLAEALFRNARLPDLGPIGPERNWKGIGISLLVIVAVLSLIGLSIVLLSKDDGGKPFGSQLTLDDLFQRNFQIYDPDAKWMSAYRQFPPTSLPLSFGTAEARPKEYRQLAPVTSPVPVRWNMESMFIPFQSRNLEFG</sequence>
<accession>A0A4Z2GL87</accession>
<keyword evidence="1" id="KW-1133">Transmembrane helix</keyword>
<evidence type="ECO:0000313" key="2">
    <source>
        <dbReference type="EMBL" id="TNN53554.1"/>
    </source>
</evidence>
<dbReference type="EMBL" id="SRLO01000513">
    <property type="protein sequence ID" value="TNN53554.1"/>
    <property type="molecule type" value="Genomic_DNA"/>
</dbReference>
<keyword evidence="1" id="KW-0812">Transmembrane</keyword>
<reference evidence="2 3" key="1">
    <citation type="submission" date="2019-03" db="EMBL/GenBank/DDBJ databases">
        <title>First draft genome of Liparis tanakae, snailfish: a comprehensive survey of snailfish specific genes.</title>
        <authorList>
            <person name="Kim W."/>
            <person name="Song I."/>
            <person name="Jeong J.-H."/>
            <person name="Kim D."/>
            <person name="Kim S."/>
            <person name="Ryu S."/>
            <person name="Song J.Y."/>
            <person name="Lee S.K."/>
        </authorList>
    </citation>
    <scope>NUCLEOTIDE SEQUENCE [LARGE SCALE GENOMIC DNA]</scope>
    <source>
        <tissue evidence="2">Muscle</tissue>
    </source>
</reference>
<keyword evidence="3" id="KW-1185">Reference proteome</keyword>
<protein>
    <submittedName>
        <fullName evidence="2">Inactive dipeptidyl peptidase 10</fullName>
    </submittedName>
</protein>
<keyword evidence="1" id="KW-0472">Membrane</keyword>
<evidence type="ECO:0000313" key="3">
    <source>
        <dbReference type="Proteomes" id="UP000314294"/>
    </source>
</evidence>
<gene>
    <name evidence="2" type="primary">DPP10_3</name>
    <name evidence="2" type="ORF">EYF80_036254</name>
</gene>
<dbReference type="Proteomes" id="UP000314294">
    <property type="component" value="Unassembled WGS sequence"/>
</dbReference>
<name>A0A4Z2GL87_9TELE</name>
<proteinExistence type="predicted"/>
<feature type="transmembrane region" description="Helical" evidence="1">
    <location>
        <begin position="45"/>
        <end position="66"/>
    </location>
</feature>
<dbReference type="OrthoDB" id="16520at2759"/>
<evidence type="ECO:0000256" key="1">
    <source>
        <dbReference type="SAM" id="Phobius"/>
    </source>
</evidence>
<comment type="caution">
    <text evidence="2">The sequence shown here is derived from an EMBL/GenBank/DDBJ whole genome shotgun (WGS) entry which is preliminary data.</text>
</comment>
<dbReference type="AlphaFoldDB" id="A0A4Z2GL87"/>